<dbReference type="PANTHER" id="PTHR31859">
    <property type="entry name" value="TETRATRICOPEPTIDE REPEAT PROTEIN 39 FAMILY MEMBER"/>
    <property type="match status" value="1"/>
</dbReference>
<protein>
    <submittedName>
        <fullName evidence="2">Tetratricopeptide repeat protein 39C isoform X2</fullName>
    </submittedName>
</protein>
<organism evidence="1 2">
    <name type="scientific">Agrilus planipennis</name>
    <name type="common">Emerald ash borer</name>
    <name type="synonym">Agrilus marcopoli</name>
    <dbReference type="NCBI Taxonomy" id="224129"/>
    <lineage>
        <taxon>Eukaryota</taxon>
        <taxon>Metazoa</taxon>
        <taxon>Ecdysozoa</taxon>
        <taxon>Arthropoda</taxon>
        <taxon>Hexapoda</taxon>
        <taxon>Insecta</taxon>
        <taxon>Pterygota</taxon>
        <taxon>Neoptera</taxon>
        <taxon>Endopterygota</taxon>
        <taxon>Coleoptera</taxon>
        <taxon>Polyphaga</taxon>
        <taxon>Elateriformia</taxon>
        <taxon>Buprestoidea</taxon>
        <taxon>Buprestidae</taxon>
        <taxon>Agrilinae</taxon>
        <taxon>Agrilus</taxon>
    </lineage>
</organism>
<dbReference type="InterPro" id="IPR019412">
    <property type="entry name" value="IML2/TPR_39"/>
</dbReference>
<gene>
    <name evidence="2" type="primary">LOC108739537</name>
</gene>
<dbReference type="Pfam" id="PF10300">
    <property type="entry name" value="Iml2-TPR_39"/>
    <property type="match status" value="1"/>
</dbReference>
<dbReference type="RefSeq" id="XP_025834094.1">
    <property type="nucleotide sequence ID" value="XM_025978309.1"/>
</dbReference>
<sequence>MDNFNDPCTSKALVLDGNNLNSKNSHAQLSSSIEGLSDWEVVRKGMNLLLNNKINEARKVFLSNPTNNLIIFSGHAFMTFLDAVTTFEEQKVTVAFETLRETERRCNALNTNENAKKTTTGSHLGGSDFPTFAKILESQIILADCLACVASLMFLQQDFTGLFKGGWLMRRSWKTYSSTYENIAKLYKKAVADLLGSQADVKKDIKISSVESIRRTLSSIICTRDEVTLPSQLPPFPSGHNEVVELKTIYRLLCAVSFGYGFFHLATSLLPPSVQRVTSIFGITGDRKKGLEILMFSRLGEDMRSPLATLALLWYFTIVKPYFALNVDDSKTGTQTASQLIAESENEFGESAVFLYYKGKIQILKSETQAAVQTFCRCTQNAAQEEIRMLAFHELAWTHMTGLEFAEAQSIFHFLHLKSRWAMLFYLYLETINNGASGTTITESDLLHFRSIFENPPSENQMETLLIRRFKKMPKRLTDIGYKTSVYWKSLVYELLYLWNSLPNCTAEVLEQIIKDCELLDDDPVNKSMVGLDKLVSGFCYTIKCNEEEAVGKFREGLNERKDFPNTADDAHISAFLNYELGILLVKKTEVINLHSLS</sequence>
<dbReference type="OrthoDB" id="2154985at2759"/>
<keyword evidence="1" id="KW-1185">Reference proteome</keyword>
<evidence type="ECO:0000313" key="1">
    <source>
        <dbReference type="Proteomes" id="UP000192223"/>
    </source>
</evidence>
<dbReference type="PANTHER" id="PTHR31859:SF1">
    <property type="entry name" value="TETRATRICOPEPTIDE REPEAT PROTEIN 39C"/>
    <property type="match status" value="1"/>
</dbReference>
<dbReference type="GeneID" id="108739537"/>
<dbReference type="Proteomes" id="UP000192223">
    <property type="component" value="Unplaced"/>
</dbReference>
<reference evidence="2" key="1">
    <citation type="submission" date="2025-08" db="UniProtKB">
        <authorList>
            <consortium name="RefSeq"/>
        </authorList>
    </citation>
    <scope>IDENTIFICATION</scope>
    <source>
        <tissue evidence="2">Entire body</tissue>
    </source>
</reference>
<name>A0A7F5RDN5_AGRPL</name>
<accession>A0A7F5RDN5</accession>
<proteinExistence type="predicted"/>
<dbReference type="AlphaFoldDB" id="A0A7F5RDN5"/>
<evidence type="ECO:0000313" key="2">
    <source>
        <dbReference type="RefSeq" id="XP_025834094.1"/>
    </source>
</evidence>
<dbReference type="GO" id="GO:0060271">
    <property type="term" value="P:cilium assembly"/>
    <property type="evidence" value="ECO:0007669"/>
    <property type="project" value="TreeGrafter"/>
</dbReference>